<keyword evidence="3" id="KW-1185">Reference proteome</keyword>
<dbReference type="OrthoDB" id="9803916at2"/>
<dbReference type="STRING" id="1000565.METUNv1_03528"/>
<name>F5RGT7_METUF</name>
<dbReference type="Proteomes" id="UP000005019">
    <property type="component" value="Unassembled WGS sequence"/>
</dbReference>
<evidence type="ECO:0000313" key="2">
    <source>
        <dbReference type="EMBL" id="EGK70141.1"/>
    </source>
</evidence>
<reference evidence="2 3" key="1">
    <citation type="journal article" date="2011" name="J. Bacteriol.">
        <title>Genome sequence of Methyloversatilis universalis FAM5T, a methylotrophic representative of the order Rhodocyclales.</title>
        <authorList>
            <person name="Kittichotirat W."/>
            <person name="Good N.M."/>
            <person name="Hall R."/>
            <person name="Bringel F."/>
            <person name="Lajus A."/>
            <person name="Medigue C."/>
            <person name="Smalley N.E."/>
            <person name="Beck D."/>
            <person name="Bumgarner R."/>
            <person name="Vuilleumier S."/>
            <person name="Kalyuzhnaya M.G."/>
        </authorList>
    </citation>
    <scope>NUCLEOTIDE SEQUENCE [LARGE SCALE GENOMIC DNA]</scope>
    <source>
        <strain evidence="3">ATCC BAA-1314 / JCM 13912 / FAM5</strain>
    </source>
</reference>
<comment type="caution">
    <text evidence="2">The sequence shown here is derived from an EMBL/GenBank/DDBJ whole genome shotgun (WGS) entry which is preliminary data.</text>
</comment>
<dbReference type="InterPro" id="IPR001279">
    <property type="entry name" value="Metallo-B-lactamas"/>
</dbReference>
<evidence type="ECO:0000259" key="1">
    <source>
        <dbReference type="Pfam" id="PF12706"/>
    </source>
</evidence>
<dbReference type="eggNOG" id="COG2220">
    <property type="taxonomic scope" value="Bacteria"/>
</dbReference>
<dbReference type="InterPro" id="IPR050114">
    <property type="entry name" value="UPF0173_UPF0282_UlaG_hydrolase"/>
</dbReference>
<dbReference type="SUPFAM" id="SSF56281">
    <property type="entry name" value="Metallo-hydrolase/oxidoreductase"/>
    <property type="match status" value="1"/>
</dbReference>
<dbReference type="AlphaFoldDB" id="F5RGT7"/>
<gene>
    <name evidence="2" type="ORF">METUNv1_03528</name>
</gene>
<organism evidence="2 3">
    <name type="scientific">Methyloversatilis universalis (strain ATCC BAA-1314 / DSM 25237 / JCM 13912 / CCUG 52030 / FAM5)</name>
    <dbReference type="NCBI Taxonomy" id="1000565"/>
    <lineage>
        <taxon>Bacteria</taxon>
        <taxon>Pseudomonadati</taxon>
        <taxon>Pseudomonadota</taxon>
        <taxon>Betaproteobacteria</taxon>
        <taxon>Nitrosomonadales</taxon>
        <taxon>Sterolibacteriaceae</taxon>
        <taxon>Methyloversatilis</taxon>
    </lineage>
</organism>
<sequence>MKFTNIGGATAILEHRGKRMLFDPWLDDGIFHGSWFHWPPAAAEIQDLGRFDYVYISHIHEDHCSAGTIRHINRDAEIIIMDRQPNFVAQFLKANDFNFDKVHLVPPRKGMQLSDDLFVDMIEADPANEMAYLVDSSIVICWDGHVIFNANDCQPHAAGVAYLKERYPRIDLALLPYSGGSGYPSCYVNLSDGQKQAEKDRILKQRTAGFVENTRQIDPRYVLPFADQYVVGGSRSHLNRYVSHGSCPGVVASQVEQAGLGDRLLLLNSGQTFDLESAAKHPPEPYRMFSEDDRDRYIADHLADKPYDHERVMFARSVPVERLMQHARQRLWDVQTRRQTFPQWRLVLDCTDSRRRFVIDLQAEGVQETDFEATVPEPFLRMSGSDTLMIMLLMGHVSWNIADAALFLDYERRPNTYDPSIYVLLNFLRL</sequence>
<dbReference type="Gene3D" id="3.60.15.10">
    <property type="entry name" value="Ribonuclease Z/Hydroxyacylglutathione hydrolase-like"/>
    <property type="match status" value="1"/>
</dbReference>
<evidence type="ECO:0000313" key="3">
    <source>
        <dbReference type="Proteomes" id="UP000005019"/>
    </source>
</evidence>
<protein>
    <recommendedName>
        <fullName evidence="1">Metallo-beta-lactamase domain-containing protein</fullName>
    </recommendedName>
</protein>
<dbReference type="PANTHER" id="PTHR43546">
    <property type="entry name" value="UPF0173 METAL-DEPENDENT HYDROLASE MJ1163-RELATED"/>
    <property type="match status" value="1"/>
</dbReference>
<accession>F5RGT7</accession>
<dbReference type="Pfam" id="PF12706">
    <property type="entry name" value="Lactamase_B_2"/>
    <property type="match status" value="1"/>
</dbReference>
<dbReference type="EMBL" id="AFHG01000058">
    <property type="protein sequence ID" value="EGK70141.1"/>
    <property type="molecule type" value="Genomic_DNA"/>
</dbReference>
<proteinExistence type="predicted"/>
<dbReference type="InterPro" id="IPR036866">
    <property type="entry name" value="RibonucZ/Hydroxyglut_hydro"/>
</dbReference>
<feature type="domain" description="Metallo-beta-lactamase" evidence="1">
    <location>
        <begin position="19"/>
        <end position="176"/>
    </location>
</feature>
<dbReference type="RefSeq" id="WP_008064006.1">
    <property type="nucleotide sequence ID" value="NZ_AFHG01000058.1"/>
</dbReference>